<evidence type="ECO:0000256" key="2">
    <source>
        <dbReference type="ARBA" id="ARBA00007904"/>
    </source>
</evidence>
<organism evidence="15 16">
    <name type="scientific">Hypsibius exemplaris</name>
    <name type="common">Freshwater tardigrade</name>
    <dbReference type="NCBI Taxonomy" id="2072580"/>
    <lineage>
        <taxon>Eukaryota</taxon>
        <taxon>Metazoa</taxon>
        <taxon>Ecdysozoa</taxon>
        <taxon>Tardigrada</taxon>
        <taxon>Eutardigrada</taxon>
        <taxon>Parachela</taxon>
        <taxon>Hypsibioidea</taxon>
        <taxon>Hypsibiidae</taxon>
        <taxon>Hypsibius</taxon>
    </lineage>
</organism>
<keyword evidence="5 11" id="KW-0812">Transmembrane</keyword>
<accession>A0A1W0XAZ1</accession>
<evidence type="ECO:0000256" key="4">
    <source>
        <dbReference type="ARBA" id="ARBA00020824"/>
    </source>
</evidence>
<evidence type="ECO:0000256" key="12">
    <source>
        <dbReference type="SAM" id="SignalP"/>
    </source>
</evidence>
<evidence type="ECO:0000259" key="14">
    <source>
        <dbReference type="Pfam" id="PF25293"/>
    </source>
</evidence>
<evidence type="ECO:0000256" key="6">
    <source>
        <dbReference type="ARBA" id="ARBA00022729"/>
    </source>
</evidence>
<dbReference type="GO" id="GO:0072546">
    <property type="term" value="C:EMC complex"/>
    <property type="evidence" value="ECO:0007669"/>
    <property type="project" value="InterPro"/>
</dbReference>
<feature type="signal peptide" evidence="12">
    <location>
        <begin position="1"/>
        <end position="27"/>
    </location>
</feature>
<evidence type="ECO:0000256" key="8">
    <source>
        <dbReference type="ARBA" id="ARBA00022989"/>
    </source>
</evidence>
<comment type="subunit">
    <text evidence="3">Component of the ER membrane protein complex (EMC).</text>
</comment>
<sequence>MSPFLRYLYGLLCTVLFLLSISQVIEAIHEDQVGLNDWSLQFIGRPLEVLVSATQTGSSKSLAFIYSEQNVLAAIDTKHGEIVWRHVLENGENGTINSGVVLEDEVCVLLNRGRLLRCFDTLTGSFKWEKLFGGQDTHLGKCIAVSDSKERKAPNRIICANDDRIISFASRSGNVQWESKCAKAQKRLLFQSLSGELIVGGLVENKISVKRLSVSTGEAKNAGVDRSAIVHPSTTDCRLVQPASQVPPYLICFDSSTSRLFSHSTSEVADKAQKDLRLEDLGGIAHTTGDGVFLNSFPTDGLFSVSTNGESLLLHLSADGQIKLIKKVTGFYAGCSETDVVIVELADQIASVRVAKYDGNSLTPQAEEALTFPFSTSHGSLESVTLLPSKDVANCIRPAFLFLTEGDVLGLFSQGKLAWKREEGLARLSVTAIVDLPISDIEALVEEEFEEKGSFPVRFTKRLVSQGLQLKKILELAGKRVMSGLRIGKYFHKEQLERDYFNTQKIIVSATESGKIFGLDSRNGDVVYSSLLKNFAKPKDRSIQFYIQRTGAHAPFPSQSVLVGADKRTGNGLLYFFDCITGEQLDQPVTLNRPILQSGLIPVMSSNHLEAIFVLDSDLNLSIYPENLDMPEITAFVKDSLHIFDVCSKTGVARGYRVKLVNKAWKAVEVWSATLTTAGEAVLTVSPKRPHDFVHSQGRVLADRRVLYKYINPNLVAVTVQGTDEGKKPYLKIVGLDGITGRVVFSQVHRRARGPCHVVHSEHWVMYTYWNEKVRSNEIGVIEMYRGFEKPNQTYFSSLESFEKPELSSVAFKLPGFISAISDTVTVEGITHKNLIVALASGSVTQIPKVLLDPRRPMFPTQAEREEGLIPYAPELPLVTENIINYYKKVYRIRGIKTAGAGLESISLVFTYGIDLFFTRVTPSALFDVLSDSFDYWILTVVMLVMTIASVIVRHMANTKALEQAWK</sequence>
<reference evidence="16" key="1">
    <citation type="submission" date="2017-01" db="EMBL/GenBank/DDBJ databases">
        <title>Comparative genomics of anhydrobiosis in the tardigrade Hypsibius dujardini.</title>
        <authorList>
            <person name="Yoshida Y."/>
            <person name="Koutsovoulos G."/>
            <person name="Laetsch D."/>
            <person name="Stevens L."/>
            <person name="Kumar S."/>
            <person name="Horikawa D."/>
            <person name="Ishino K."/>
            <person name="Komine S."/>
            <person name="Tomita M."/>
            <person name="Blaxter M."/>
            <person name="Arakawa K."/>
        </authorList>
    </citation>
    <scope>NUCLEOTIDE SEQUENCE [LARGE SCALE GENOMIC DNA]</scope>
    <source>
        <strain evidence="16">Z151</strain>
    </source>
</reference>
<keyword evidence="9 11" id="KW-0472">Membrane</keyword>
<dbReference type="InterPro" id="IPR015943">
    <property type="entry name" value="WD40/YVTN_repeat-like_dom_sf"/>
</dbReference>
<dbReference type="Gene3D" id="2.130.10.10">
    <property type="entry name" value="YVTN repeat-like/Quinoprotein amine dehydrogenase"/>
    <property type="match status" value="1"/>
</dbReference>
<comment type="similarity">
    <text evidence="2">Belongs to the EMC1 family.</text>
</comment>
<evidence type="ECO:0000313" key="15">
    <source>
        <dbReference type="EMBL" id="OQV24584.1"/>
    </source>
</evidence>
<evidence type="ECO:0000259" key="13">
    <source>
        <dbReference type="Pfam" id="PF07774"/>
    </source>
</evidence>
<dbReference type="InterPro" id="IPR058545">
    <property type="entry name" value="Beta-prop_EMC1_1st"/>
</dbReference>
<dbReference type="OrthoDB" id="28092at2759"/>
<dbReference type="Proteomes" id="UP000192578">
    <property type="component" value="Unassembled WGS sequence"/>
</dbReference>
<keyword evidence="7" id="KW-0256">Endoplasmic reticulum</keyword>
<evidence type="ECO:0000256" key="10">
    <source>
        <dbReference type="ARBA" id="ARBA00023180"/>
    </source>
</evidence>
<keyword evidence="8 11" id="KW-1133">Transmembrane helix</keyword>
<evidence type="ECO:0000313" key="16">
    <source>
        <dbReference type="Proteomes" id="UP000192578"/>
    </source>
</evidence>
<evidence type="ECO:0000256" key="3">
    <source>
        <dbReference type="ARBA" id="ARBA00011276"/>
    </source>
</evidence>
<dbReference type="AlphaFoldDB" id="A0A1W0XAZ1"/>
<comment type="subcellular location">
    <subcellularLocation>
        <location evidence="1">Endoplasmic reticulum membrane</location>
        <topology evidence="1">Single-pass type I membrane protein</topology>
    </subcellularLocation>
</comment>
<protein>
    <recommendedName>
        <fullName evidence="4">ER membrane protein complex subunit 1</fullName>
    </recommendedName>
</protein>
<dbReference type="PANTHER" id="PTHR21573">
    <property type="entry name" value="ER MEMBRANE PROTEIN COMPLEX SUBUNIT 1"/>
    <property type="match status" value="1"/>
</dbReference>
<dbReference type="SUPFAM" id="SSF50998">
    <property type="entry name" value="Quinoprotein alcohol dehydrogenase-like"/>
    <property type="match status" value="1"/>
</dbReference>
<feature type="chain" id="PRO_5012845452" description="ER membrane protein complex subunit 1" evidence="12">
    <location>
        <begin position="28"/>
        <end position="967"/>
    </location>
</feature>
<evidence type="ECO:0000256" key="5">
    <source>
        <dbReference type="ARBA" id="ARBA00022692"/>
    </source>
</evidence>
<feature type="domain" description="ER membrane protein complex subunit 1 C-terminal" evidence="13">
    <location>
        <begin position="761"/>
        <end position="966"/>
    </location>
</feature>
<evidence type="ECO:0000256" key="9">
    <source>
        <dbReference type="ARBA" id="ARBA00023136"/>
    </source>
</evidence>
<keyword evidence="10" id="KW-0325">Glycoprotein</keyword>
<dbReference type="InterPro" id="IPR011678">
    <property type="entry name" value="EMC1_C"/>
</dbReference>
<dbReference type="GO" id="GO:0034975">
    <property type="term" value="P:protein folding in endoplasmic reticulum"/>
    <property type="evidence" value="ECO:0007669"/>
    <property type="project" value="TreeGrafter"/>
</dbReference>
<name>A0A1W0XAZ1_HYPEX</name>
<dbReference type="PANTHER" id="PTHR21573:SF0">
    <property type="entry name" value="ER MEMBRANE PROTEIN COMPLEX SUBUNIT 1"/>
    <property type="match status" value="1"/>
</dbReference>
<dbReference type="InterPro" id="IPR011047">
    <property type="entry name" value="Quinoprotein_ADH-like_sf"/>
</dbReference>
<dbReference type="EMBL" id="MTYJ01000006">
    <property type="protein sequence ID" value="OQV24584.1"/>
    <property type="molecule type" value="Genomic_DNA"/>
</dbReference>
<evidence type="ECO:0000256" key="1">
    <source>
        <dbReference type="ARBA" id="ARBA00004115"/>
    </source>
</evidence>
<feature type="transmembrane region" description="Helical" evidence="11">
    <location>
        <begin position="936"/>
        <end position="957"/>
    </location>
</feature>
<dbReference type="Pfam" id="PF07774">
    <property type="entry name" value="EMC1_C"/>
    <property type="match status" value="1"/>
</dbReference>
<keyword evidence="6 12" id="KW-0732">Signal</keyword>
<dbReference type="InterPro" id="IPR026895">
    <property type="entry name" value="EMC1"/>
</dbReference>
<feature type="domain" description="EMC1 first beta-propeller" evidence="14">
    <location>
        <begin position="27"/>
        <end position="423"/>
    </location>
</feature>
<proteinExistence type="inferred from homology"/>
<keyword evidence="16" id="KW-1185">Reference proteome</keyword>
<evidence type="ECO:0000256" key="11">
    <source>
        <dbReference type="SAM" id="Phobius"/>
    </source>
</evidence>
<evidence type="ECO:0000256" key="7">
    <source>
        <dbReference type="ARBA" id="ARBA00022824"/>
    </source>
</evidence>
<gene>
    <name evidence="15" type="ORF">BV898_01644</name>
</gene>
<dbReference type="Pfam" id="PF25293">
    <property type="entry name" value="Beta-prop_EMC1_N"/>
    <property type="match status" value="1"/>
</dbReference>
<comment type="caution">
    <text evidence="15">The sequence shown here is derived from an EMBL/GenBank/DDBJ whole genome shotgun (WGS) entry which is preliminary data.</text>
</comment>